<dbReference type="InterPro" id="IPR018323">
    <property type="entry name" value="OM_lipoprot_carrier_LolA_Pbac"/>
</dbReference>
<accession>A0A1A8T853</accession>
<keyword evidence="12" id="KW-1185">Reference proteome</keyword>
<reference evidence="11 12" key="1">
    <citation type="submission" date="2016-06" db="EMBL/GenBank/DDBJ databases">
        <authorList>
            <person name="Kjaerup R.B."/>
            <person name="Dalgaard T.S."/>
            <person name="Juul-Madsen H.R."/>
        </authorList>
    </citation>
    <scope>NUCLEOTIDE SEQUENCE [LARGE SCALE GENOMIC DNA]</scope>
    <source>
        <strain evidence="11 12">CECT 8886</strain>
    </source>
</reference>
<dbReference type="RefSeq" id="WP_245659048.1">
    <property type="nucleotide sequence ID" value="NZ_FLOB01000002.1"/>
</dbReference>
<keyword evidence="8 10" id="KW-0653">Protein transport</keyword>
<dbReference type="Pfam" id="PF03548">
    <property type="entry name" value="LolA"/>
    <property type="match status" value="1"/>
</dbReference>
<comment type="subunit">
    <text evidence="3 10">Monomer.</text>
</comment>
<evidence type="ECO:0000256" key="2">
    <source>
        <dbReference type="ARBA" id="ARBA00007615"/>
    </source>
</evidence>
<comment type="subcellular location">
    <subcellularLocation>
        <location evidence="1 10">Periplasm</location>
    </subcellularLocation>
</comment>
<feature type="signal peptide" evidence="10">
    <location>
        <begin position="1"/>
        <end position="22"/>
    </location>
</feature>
<evidence type="ECO:0000313" key="11">
    <source>
        <dbReference type="EMBL" id="SBS28812.1"/>
    </source>
</evidence>
<dbReference type="InterPro" id="IPR029046">
    <property type="entry name" value="LolA/LolB/LppX"/>
</dbReference>
<evidence type="ECO:0000313" key="12">
    <source>
        <dbReference type="Proteomes" id="UP000092544"/>
    </source>
</evidence>
<keyword evidence="9 10" id="KW-0143">Chaperone</keyword>
<dbReference type="Proteomes" id="UP000092544">
    <property type="component" value="Unassembled WGS sequence"/>
</dbReference>
<dbReference type="GO" id="GO:0030288">
    <property type="term" value="C:outer membrane-bounded periplasmic space"/>
    <property type="evidence" value="ECO:0007669"/>
    <property type="project" value="TreeGrafter"/>
</dbReference>
<dbReference type="SUPFAM" id="SSF89392">
    <property type="entry name" value="Prokaryotic lipoproteins and lipoprotein localization factors"/>
    <property type="match status" value="1"/>
</dbReference>
<evidence type="ECO:0000256" key="8">
    <source>
        <dbReference type="ARBA" id="ARBA00022927"/>
    </source>
</evidence>
<keyword evidence="7 10" id="KW-0574">Periplasm</keyword>
<dbReference type="AlphaFoldDB" id="A0A1A8T853"/>
<sequence length="210" mass="23344" precursor="true">MIYRMMLILAVVLTGFSNLTFAASNNSAATQLSQLLEHNRNLKGAFHQETYDGSGKQVQESDGVFILAKPNRFLWNSIAPYPQRIISNGKTVMIWDVDLQQATKKPLSGEVGRSPAALLGMPAAKILPNYKVTKLDTNRFRLEPKNQDDNMFKQLTLSFKDGKISDMSILDGLGQTTIIHFKDVEFHTGEPAKTFSLAVPDDVDVIQEGQ</sequence>
<evidence type="ECO:0000256" key="10">
    <source>
        <dbReference type="HAMAP-Rule" id="MF_00240"/>
    </source>
</evidence>
<evidence type="ECO:0000256" key="1">
    <source>
        <dbReference type="ARBA" id="ARBA00004418"/>
    </source>
</evidence>
<proteinExistence type="inferred from homology"/>
<dbReference type="GO" id="GO:0042953">
    <property type="term" value="P:lipoprotein transport"/>
    <property type="evidence" value="ECO:0007669"/>
    <property type="project" value="InterPro"/>
</dbReference>
<dbReference type="PANTHER" id="PTHR35869:SF1">
    <property type="entry name" value="OUTER-MEMBRANE LIPOPROTEIN CARRIER PROTEIN"/>
    <property type="match status" value="1"/>
</dbReference>
<evidence type="ECO:0000256" key="4">
    <source>
        <dbReference type="ARBA" id="ARBA00014035"/>
    </source>
</evidence>
<comment type="function">
    <text evidence="10">Participates in the translocation of lipoproteins from the inner membrane to the outer membrane. Only forms a complex with a lipoprotein if the residue after the N-terminal Cys is not an aspartate (The Asp acts as a targeting signal to indicate that the lipoprotein should stay in the inner membrane).</text>
</comment>
<evidence type="ECO:0000256" key="7">
    <source>
        <dbReference type="ARBA" id="ARBA00022764"/>
    </source>
</evidence>
<dbReference type="GO" id="GO:0044874">
    <property type="term" value="P:lipoprotein localization to outer membrane"/>
    <property type="evidence" value="ECO:0007669"/>
    <property type="project" value="UniProtKB-UniRule"/>
</dbReference>
<dbReference type="EMBL" id="FLOB01000002">
    <property type="protein sequence ID" value="SBS28812.1"/>
    <property type="molecule type" value="Genomic_DNA"/>
</dbReference>
<organism evidence="11 12">
    <name type="scientific">Marinomonas spartinae</name>
    <dbReference type="NCBI Taxonomy" id="1792290"/>
    <lineage>
        <taxon>Bacteria</taxon>
        <taxon>Pseudomonadati</taxon>
        <taxon>Pseudomonadota</taxon>
        <taxon>Gammaproteobacteria</taxon>
        <taxon>Oceanospirillales</taxon>
        <taxon>Oceanospirillaceae</taxon>
        <taxon>Marinomonas</taxon>
    </lineage>
</organism>
<dbReference type="CDD" id="cd16325">
    <property type="entry name" value="LolA"/>
    <property type="match status" value="1"/>
</dbReference>
<dbReference type="HAMAP" id="MF_00240">
    <property type="entry name" value="LolA"/>
    <property type="match status" value="1"/>
</dbReference>
<name>A0A1A8T853_9GAMM</name>
<keyword evidence="5 10" id="KW-0813">Transport</keyword>
<feature type="chain" id="PRO_5009003110" description="Outer-membrane lipoprotein carrier protein" evidence="10">
    <location>
        <begin position="23"/>
        <end position="210"/>
    </location>
</feature>
<evidence type="ECO:0000256" key="3">
    <source>
        <dbReference type="ARBA" id="ARBA00011245"/>
    </source>
</evidence>
<dbReference type="Gene3D" id="2.50.20.10">
    <property type="entry name" value="Lipoprotein localisation LolA/LolB/LppX"/>
    <property type="match status" value="1"/>
</dbReference>
<evidence type="ECO:0000256" key="5">
    <source>
        <dbReference type="ARBA" id="ARBA00022448"/>
    </source>
</evidence>
<evidence type="ECO:0000256" key="9">
    <source>
        <dbReference type="ARBA" id="ARBA00023186"/>
    </source>
</evidence>
<dbReference type="InterPro" id="IPR004564">
    <property type="entry name" value="OM_lipoprot_carrier_LolA-like"/>
</dbReference>
<evidence type="ECO:0000256" key="6">
    <source>
        <dbReference type="ARBA" id="ARBA00022729"/>
    </source>
</evidence>
<keyword evidence="6 10" id="KW-0732">Signal</keyword>
<dbReference type="PANTHER" id="PTHR35869">
    <property type="entry name" value="OUTER-MEMBRANE LIPOPROTEIN CARRIER PROTEIN"/>
    <property type="match status" value="1"/>
</dbReference>
<dbReference type="STRING" id="1792290.MSP8886_01323"/>
<comment type="similarity">
    <text evidence="2 10">Belongs to the LolA family.</text>
</comment>
<gene>
    <name evidence="10 11" type="primary">lolA</name>
    <name evidence="11" type="ORF">MSP8886_01323</name>
</gene>
<keyword evidence="11" id="KW-0449">Lipoprotein</keyword>
<dbReference type="NCBIfam" id="TIGR00547">
    <property type="entry name" value="lolA"/>
    <property type="match status" value="1"/>
</dbReference>
<protein>
    <recommendedName>
        <fullName evidence="4 10">Outer-membrane lipoprotein carrier protein</fullName>
    </recommendedName>
</protein>